<organism evidence="1">
    <name type="scientific">Rhizophora mucronata</name>
    <name type="common">Asiatic mangrove</name>
    <dbReference type="NCBI Taxonomy" id="61149"/>
    <lineage>
        <taxon>Eukaryota</taxon>
        <taxon>Viridiplantae</taxon>
        <taxon>Streptophyta</taxon>
        <taxon>Embryophyta</taxon>
        <taxon>Tracheophyta</taxon>
        <taxon>Spermatophyta</taxon>
        <taxon>Magnoliopsida</taxon>
        <taxon>eudicotyledons</taxon>
        <taxon>Gunneridae</taxon>
        <taxon>Pentapetalae</taxon>
        <taxon>rosids</taxon>
        <taxon>fabids</taxon>
        <taxon>Malpighiales</taxon>
        <taxon>Rhizophoraceae</taxon>
        <taxon>Rhizophora</taxon>
    </lineage>
</organism>
<accession>A0A2P2MAE8</accession>
<evidence type="ECO:0000313" key="1">
    <source>
        <dbReference type="EMBL" id="MBX27179.1"/>
    </source>
</evidence>
<name>A0A2P2MAE8_RHIMU</name>
<proteinExistence type="predicted"/>
<sequence>MHAGLMSSPGKSGSRTETGLGWPVISATYSRPLTFLVIAEVDGESNGEDGSWVSLWESCFRLSLYPLLLQGSGLSLLCSSLAIQEALISEEVSKMLLSSWATVSADFTTSTSPLEIISSPMEQMVFSTSMPRASSHEALDFGFKGDCASLSVLSSRTQESVSEFCVM</sequence>
<dbReference type="EMBL" id="GGEC01046695">
    <property type="protein sequence ID" value="MBX27179.1"/>
    <property type="molecule type" value="Transcribed_RNA"/>
</dbReference>
<reference evidence="1" key="1">
    <citation type="submission" date="2018-02" db="EMBL/GenBank/DDBJ databases">
        <title>Rhizophora mucronata_Transcriptome.</title>
        <authorList>
            <person name="Meera S.P."/>
            <person name="Sreeshan A."/>
            <person name="Augustine A."/>
        </authorList>
    </citation>
    <scope>NUCLEOTIDE SEQUENCE</scope>
    <source>
        <tissue evidence="1">Leaf</tissue>
    </source>
</reference>
<protein>
    <submittedName>
        <fullName evidence="1">Uncharacterized protein</fullName>
    </submittedName>
</protein>
<dbReference type="AlphaFoldDB" id="A0A2P2MAE8"/>